<feature type="transmembrane region" description="Helical" evidence="1">
    <location>
        <begin position="20"/>
        <end position="39"/>
    </location>
</feature>
<keyword evidence="1" id="KW-0472">Membrane</keyword>
<accession>A0A5C5WJ28</accession>
<dbReference type="RefSeq" id="WP_146515775.1">
    <property type="nucleotide sequence ID" value="NZ_SJPI01000002.1"/>
</dbReference>
<protein>
    <submittedName>
        <fullName evidence="2">Uncharacterized protein</fullName>
    </submittedName>
</protein>
<dbReference type="AlphaFoldDB" id="A0A5C5WJ28"/>
<evidence type="ECO:0000313" key="2">
    <source>
        <dbReference type="EMBL" id="TWT50567.1"/>
    </source>
</evidence>
<reference evidence="2 3" key="1">
    <citation type="submission" date="2019-02" db="EMBL/GenBank/DDBJ databases">
        <title>Deep-cultivation of Planctomycetes and their phenomic and genomic characterization uncovers novel biology.</title>
        <authorList>
            <person name="Wiegand S."/>
            <person name="Jogler M."/>
            <person name="Boedeker C."/>
            <person name="Pinto D."/>
            <person name="Vollmers J."/>
            <person name="Rivas-Marin E."/>
            <person name="Kohn T."/>
            <person name="Peeters S.H."/>
            <person name="Heuer A."/>
            <person name="Rast P."/>
            <person name="Oberbeckmann S."/>
            <person name="Bunk B."/>
            <person name="Jeske O."/>
            <person name="Meyerdierks A."/>
            <person name="Storesund J.E."/>
            <person name="Kallscheuer N."/>
            <person name="Luecker S."/>
            <person name="Lage O.M."/>
            <person name="Pohl T."/>
            <person name="Merkel B.J."/>
            <person name="Hornburger P."/>
            <person name="Mueller R.-W."/>
            <person name="Bruemmer F."/>
            <person name="Labrenz M."/>
            <person name="Spormann A.M."/>
            <person name="Op Den Camp H."/>
            <person name="Overmann J."/>
            <person name="Amann R."/>
            <person name="Jetten M.S.M."/>
            <person name="Mascher T."/>
            <person name="Medema M.H."/>
            <person name="Devos D.P."/>
            <person name="Kaster A.-K."/>
            <person name="Ovreas L."/>
            <person name="Rohde M."/>
            <person name="Galperin M.Y."/>
            <person name="Jogler C."/>
        </authorList>
    </citation>
    <scope>NUCLEOTIDE SEQUENCE [LARGE SCALE GENOMIC DNA]</scope>
    <source>
        <strain evidence="2 3">Pla22</strain>
    </source>
</reference>
<sequence length="160" mass="17206">MSTTPSKPSGGNGGNTLRIVLFAVLGLLLIGLAYDYLVARPGVDAAYDKIAARSVELNKLPDTYFTNSDVQELLGKQPSRTFEDSNGELVEVFSWRSGLPIKTHDLFAVYKPSDGKMLFNRHAKFAYESSNDVSIYAGETIVLTDEGPTTPPGMGGGGSR</sequence>
<dbReference type="Proteomes" id="UP000316598">
    <property type="component" value="Unassembled WGS sequence"/>
</dbReference>
<name>A0A5C5WJ28_9BACT</name>
<dbReference type="EMBL" id="SJPI01000002">
    <property type="protein sequence ID" value="TWT50567.1"/>
    <property type="molecule type" value="Genomic_DNA"/>
</dbReference>
<organism evidence="2 3">
    <name type="scientific">Rubripirellula amarantea</name>
    <dbReference type="NCBI Taxonomy" id="2527999"/>
    <lineage>
        <taxon>Bacteria</taxon>
        <taxon>Pseudomonadati</taxon>
        <taxon>Planctomycetota</taxon>
        <taxon>Planctomycetia</taxon>
        <taxon>Pirellulales</taxon>
        <taxon>Pirellulaceae</taxon>
        <taxon>Rubripirellula</taxon>
    </lineage>
</organism>
<dbReference type="OrthoDB" id="290286at2"/>
<evidence type="ECO:0000256" key="1">
    <source>
        <dbReference type="SAM" id="Phobius"/>
    </source>
</evidence>
<comment type="caution">
    <text evidence="2">The sequence shown here is derived from an EMBL/GenBank/DDBJ whole genome shotgun (WGS) entry which is preliminary data.</text>
</comment>
<evidence type="ECO:0000313" key="3">
    <source>
        <dbReference type="Proteomes" id="UP000316598"/>
    </source>
</evidence>
<gene>
    <name evidence="2" type="ORF">Pla22_33100</name>
</gene>
<proteinExistence type="predicted"/>
<keyword evidence="3" id="KW-1185">Reference proteome</keyword>
<keyword evidence="1" id="KW-0812">Transmembrane</keyword>
<keyword evidence="1" id="KW-1133">Transmembrane helix</keyword>